<sequence>MTLVWFLISVTSVLTLKQYALRNLELTGATMSRNLEFALARHDAAAAADTLSTLGQRGLYSAAEVRDAKQHVVAGWSSMPKSSYDKASDLIRRGLLPEPVRQPIVHDGTQIGELHLTAQASLIGHFILLSLGVLTGSILFASAVALAISRYLHNGVFNALQNITDVVHDVRTYRNFSRRVADERIDEFHRFGQDFNSLLDEMEEWQLSLQARNALLLRTALHDPLTGLANRAAFRNAIAALMKDDAAQRCSALLFLDGDNFKYINDTWGHAVGDSVLIEVAKRLSAFGGKQHMAYRLGGDEFAMILTGVHTEHEVKRLTGALVQQFYHPFDLHNGSTTMMTLSIGYALAWEHASAESLLELADKNMYKVKQRQSKTP</sequence>
<dbReference type="eggNOG" id="COG2199">
    <property type="taxonomic scope" value="Bacteria"/>
</dbReference>
<evidence type="ECO:0000256" key="1">
    <source>
        <dbReference type="SAM" id="Phobius"/>
    </source>
</evidence>
<dbReference type="PROSITE" id="PS50885">
    <property type="entry name" value="HAMP"/>
    <property type="match status" value="1"/>
</dbReference>
<dbReference type="CDD" id="cd01949">
    <property type="entry name" value="GGDEF"/>
    <property type="match status" value="1"/>
</dbReference>
<protein>
    <submittedName>
        <fullName evidence="4">Putative diguanylate cyclase YfiN</fullName>
    </submittedName>
</protein>
<keyword evidence="1" id="KW-0812">Transmembrane</keyword>
<dbReference type="Pfam" id="PF00990">
    <property type="entry name" value="GGDEF"/>
    <property type="match status" value="1"/>
</dbReference>
<dbReference type="InterPro" id="IPR043128">
    <property type="entry name" value="Rev_trsase/Diguanyl_cyclase"/>
</dbReference>
<proteinExistence type="predicted"/>
<dbReference type="PROSITE" id="PS50887">
    <property type="entry name" value="GGDEF"/>
    <property type="match status" value="1"/>
</dbReference>
<name>A0A090UV34_PSEVU</name>
<feature type="domain" description="HAMP" evidence="2">
    <location>
        <begin position="154"/>
        <end position="207"/>
    </location>
</feature>
<dbReference type="Gene3D" id="6.10.340.10">
    <property type="match status" value="1"/>
</dbReference>
<dbReference type="NCBIfam" id="TIGR00254">
    <property type="entry name" value="GGDEF"/>
    <property type="match status" value="1"/>
</dbReference>
<keyword evidence="1" id="KW-0472">Membrane</keyword>
<dbReference type="FunFam" id="3.30.70.270:FF:000017">
    <property type="entry name" value="Predicted diguanylate cyclase"/>
    <property type="match status" value="1"/>
</dbReference>
<dbReference type="NCBIfam" id="NF007423">
    <property type="entry name" value="PRK09966.1"/>
    <property type="match status" value="1"/>
</dbReference>
<accession>A0A090UV34</accession>
<dbReference type="PANTHER" id="PTHR46663">
    <property type="entry name" value="DIGUANYLATE CYCLASE DGCT-RELATED"/>
    <property type="match status" value="1"/>
</dbReference>
<evidence type="ECO:0000259" key="3">
    <source>
        <dbReference type="PROSITE" id="PS50887"/>
    </source>
</evidence>
<dbReference type="GO" id="GO:0016020">
    <property type="term" value="C:membrane"/>
    <property type="evidence" value="ECO:0007669"/>
    <property type="project" value="InterPro"/>
</dbReference>
<organism evidence="4 5">
    <name type="scientific">Pseudescherichia vulneris NBRC 102420</name>
    <dbReference type="NCBI Taxonomy" id="1115515"/>
    <lineage>
        <taxon>Bacteria</taxon>
        <taxon>Pseudomonadati</taxon>
        <taxon>Pseudomonadota</taxon>
        <taxon>Gammaproteobacteria</taxon>
        <taxon>Enterobacterales</taxon>
        <taxon>Enterobacteriaceae</taxon>
        <taxon>Pseudescherichia</taxon>
    </lineage>
</organism>
<evidence type="ECO:0000313" key="5">
    <source>
        <dbReference type="Proteomes" id="UP000029462"/>
    </source>
</evidence>
<dbReference type="SUPFAM" id="SSF55073">
    <property type="entry name" value="Nucleotide cyclase"/>
    <property type="match status" value="1"/>
</dbReference>
<gene>
    <name evidence="4" type="primary">yfiN</name>
    <name evidence="4" type="ORF">EV102420_01_00110</name>
</gene>
<dbReference type="SMART" id="SM00267">
    <property type="entry name" value="GGDEF"/>
    <property type="match status" value="1"/>
</dbReference>
<evidence type="ECO:0000259" key="2">
    <source>
        <dbReference type="PROSITE" id="PS50885"/>
    </source>
</evidence>
<dbReference type="Gene3D" id="3.30.70.270">
    <property type="match status" value="1"/>
</dbReference>
<dbReference type="AlphaFoldDB" id="A0A090UV34"/>
<keyword evidence="1" id="KW-1133">Transmembrane helix</keyword>
<dbReference type="InterPro" id="IPR029787">
    <property type="entry name" value="Nucleotide_cyclase"/>
</dbReference>
<dbReference type="EMBL" id="BBMZ01000001">
    <property type="protein sequence ID" value="GAL56376.1"/>
    <property type="molecule type" value="Genomic_DNA"/>
</dbReference>
<dbReference type="InterPro" id="IPR003660">
    <property type="entry name" value="HAMP_dom"/>
</dbReference>
<dbReference type="InterPro" id="IPR052163">
    <property type="entry name" value="DGC-Regulatory_Protein"/>
</dbReference>
<feature type="transmembrane region" description="Helical" evidence="1">
    <location>
        <begin position="122"/>
        <end position="148"/>
    </location>
</feature>
<dbReference type="InterPro" id="IPR000160">
    <property type="entry name" value="GGDEF_dom"/>
</dbReference>
<dbReference type="Proteomes" id="UP000029462">
    <property type="component" value="Unassembled WGS sequence"/>
</dbReference>
<evidence type="ECO:0000313" key="4">
    <source>
        <dbReference type="EMBL" id="GAL56376.1"/>
    </source>
</evidence>
<reference evidence="4 5" key="1">
    <citation type="submission" date="2014-09" db="EMBL/GenBank/DDBJ databases">
        <title>Whole genome shotgun sequence of Escherichia vulneris NBRC 102420.</title>
        <authorList>
            <person name="Yoshida Y."/>
            <person name="Hosoyama A."/>
            <person name="Tsuchikane K."/>
            <person name="Ohji S."/>
            <person name="Ichikawa N."/>
            <person name="Kimura A."/>
            <person name="Yamazoe A."/>
            <person name="Ezaki T."/>
            <person name="Fujita N."/>
        </authorList>
    </citation>
    <scope>NUCLEOTIDE SEQUENCE [LARGE SCALE GENOMIC DNA]</scope>
    <source>
        <strain evidence="4 5">NBRC 102420</strain>
    </source>
</reference>
<dbReference type="STRING" id="1115515.EV102420_01_00110"/>
<comment type="caution">
    <text evidence="4">The sequence shown here is derived from an EMBL/GenBank/DDBJ whole genome shotgun (WGS) entry which is preliminary data.</text>
</comment>
<dbReference type="InterPro" id="IPR033417">
    <property type="entry name" value="CHASE8"/>
</dbReference>
<dbReference type="PANTHER" id="PTHR46663:SF2">
    <property type="entry name" value="GGDEF DOMAIN-CONTAINING PROTEIN"/>
    <property type="match status" value="1"/>
</dbReference>
<feature type="domain" description="GGDEF" evidence="3">
    <location>
        <begin position="249"/>
        <end position="377"/>
    </location>
</feature>
<keyword evidence="5" id="KW-1185">Reference proteome</keyword>
<dbReference type="Pfam" id="PF17152">
    <property type="entry name" value="CHASE8"/>
    <property type="match status" value="1"/>
</dbReference>
<dbReference type="GO" id="GO:0007165">
    <property type="term" value="P:signal transduction"/>
    <property type="evidence" value="ECO:0007669"/>
    <property type="project" value="InterPro"/>
</dbReference>